<proteinExistence type="predicted"/>
<organism evidence="2 3">
    <name type="scientific">Citrobacter braakii</name>
    <dbReference type="NCBI Taxonomy" id="57706"/>
    <lineage>
        <taxon>Bacteria</taxon>
        <taxon>Pseudomonadati</taxon>
        <taxon>Pseudomonadota</taxon>
        <taxon>Gammaproteobacteria</taxon>
        <taxon>Enterobacterales</taxon>
        <taxon>Enterobacteriaceae</taxon>
        <taxon>Citrobacter</taxon>
        <taxon>Citrobacter freundii complex</taxon>
    </lineage>
</organism>
<comment type="caution">
    <text evidence="2">The sequence shown here is derived from an EMBL/GenBank/DDBJ whole genome shotgun (WGS) entry which is preliminary data.</text>
</comment>
<reference evidence="2 3" key="1">
    <citation type="submission" date="2017-03" db="EMBL/GenBank/DDBJ databases">
        <authorList>
            <person name="Afonso C.L."/>
            <person name="Miller P.J."/>
            <person name="Scott M.A."/>
            <person name="Spackman E."/>
            <person name="Goraichik I."/>
            <person name="Dimitrov K.M."/>
            <person name="Suarez D.L."/>
            <person name="Swayne D.E."/>
        </authorList>
    </citation>
    <scope>NUCLEOTIDE SEQUENCE [LARGE SCALE GENOMIC DNA]</scope>
    <source>
        <strain evidence="2 3">ATCC 51113</strain>
    </source>
</reference>
<name>A0A1V8NTD2_CITBR</name>
<evidence type="ECO:0000313" key="3">
    <source>
        <dbReference type="Proteomes" id="UP000192573"/>
    </source>
</evidence>
<sequence length="176" mass="18771">MNAGASPQAAAQASRQASANGRGTAKRTLAGRRLTVLQAALRVRTRRAMASPDEQDAHTRHVGTAWRHQSDGIAGAVEAARPARAQQAAGVDLRHQTLAVWPETRRGSAETGRCAAAALTEWGSTTGQRQLVRSRRGPVPGVFCREKLTSSYAATRNKTGKSISYLTTLSCIRRGV</sequence>
<feature type="region of interest" description="Disordered" evidence="1">
    <location>
        <begin position="1"/>
        <end position="31"/>
    </location>
</feature>
<evidence type="ECO:0000313" key="2">
    <source>
        <dbReference type="EMBL" id="OQM39587.1"/>
    </source>
</evidence>
<feature type="compositionally biased region" description="Low complexity" evidence="1">
    <location>
        <begin position="1"/>
        <end position="19"/>
    </location>
</feature>
<dbReference type="Proteomes" id="UP000192573">
    <property type="component" value="Unassembled WGS sequence"/>
</dbReference>
<gene>
    <name evidence="2" type="ORF">BZK42_24145</name>
</gene>
<dbReference type="AlphaFoldDB" id="A0A1V8NTD2"/>
<evidence type="ECO:0000256" key="1">
    <source>
        <dbReference type="SAM" id="MobiDB-lite"/>
    </source>
</evidence>
<accession>A0A1V8NTD2</accession>
<dbReference type="EMBL" id="NAEW01000020">
    <property type="protein sequence ID" value="OQM39587.1"/>
    <property type="molecule type" value="Genomic_DNA"/>
</dbReference>
<protein>
    <submittedName>
        <fullName evidence="2">Uncharacterized protein</fullName>
    </submittedName>
</protein>